<dbReference type="PANTHER" id="PTHR37841:SF1">
    <property type="entry name" value="DUF3298 DOMAIN-CONTAINING PROTEIN"/>
    <property type="match status" value="1"/>
</dbReference>
<evidence type="ECO:0000313" key="2">
    <source>
        <dbReference type="Proteomes" id="UP000030889"/>
    </source>
</evidence>
<protein>
    <recommendedName>
        <fullName evidence="3">Protein kinase domain-containing protein</fullName>
    </recommendedName>
</protein>
<keyword evidence="2" id="KW-1185">Reference proteome</keyword>
<gene>
    <name evidence="1" type="ORF">LG35_03400</name>
</gene>
<dbReference type="Pfam" id="PF14903">
    <property type="entry name" value="WG_beta_rep"/>
    <property type="match status" value="2"/>
</dbReference>
<dbReference type="InterPro" id="IPR032774">
    <property type="entry name" value="WG_beta_rep"/>
</dbReference>
<accession>A0ABR4YK61</accession>
<proteinExistence type="predicted"/>
<dbReference type="Gene3D" id="1.10.510.10">
    <property type="entry name" value="Transferase(Phosphotransferase) domain 1"/>
    <property type="match status" value="1"/>
</dbReference>
<dbReference type="RefSeq" id="WP_035472223.1">
    <property type="nucleotide sequence ID" value="NZ_JRGF01000003.1"/>
</dbReference>
<evidence type="ECO:0000313" key="1">
    <source>
        <dbReference type="EMBL" id="KHE42649.1"/>
    </source>
</evidence>
<dbReference type="PANTHER" id="PTHR37841">
    <property type="entry name" value="GLR2918 PROTEIN"/>
    <property type="match status" value="1"/>
</dbReference>
<evidence type="ECO:0008006" key="3">
    <source>
        <dbReference type="Google" id="ProtNLM"/>
    </source>
</evidence>
<sequence>MTRPGPTIAAIAESLLHPQGRFRRLSGVTPVTDTNGVPRFTVTAETADFEAEADGTPCLLRFSLGENTRLRRNAQEHPFPKGGERFFIAPYEYLYEEMLFFDGTGTPQRTDLLLERLPPGALRLPDFVRTHLDRNGASILRRLLESVAEMYRTFDAEGIVHGHLKTANILVTADGRPTAIRCLHSHSRDARNDRSALLRLSLAVYVSACMPPLFHMLWTSPTAEAWLPALFTQAEFDRNTPLIRIAAAAAADSTPPLHALPPELLRSPGPEETAALLDTLAALPFAPMPLLEALLETAANTSAHATAHDITVPYTATETAGPQTILLDTETCEHIGRPADTVVRYCKNGLWGYADAELRPLTAPVFTRADEFYEGRAAAGNTGGVGLIDRSGGFVMEPRFEALEWYGEWNVAAACLDGEWNLYDRCGKRLTASGYDWMAPPAEGTLLVRRRERFGFIDLTGQPVTELRYEEAFSFSDGRALVRTGHTAYFIDREGRRIK</sequence>
<name>A0ABR4YK61_9BACT</name>
<dbReference type="EMBL" id="JRGF01000003">
    <property type="protein sequence ID" value="KHE42649.1"/>
    <property type="molecule type" value="Genomic_DNA"/>
</dbReference>
<comment type="caution">
    <text evidence="1">The sequence shown here is derived from an EMBL/GenBank/DDBJ whole genome shotgun (WGS) entry which is preliminary data.</text>
</comment>
<dbReference type="Proteomes" id="UP000030889">
    <property type="component" value="Unassembled WGS sequence"/>
</dbReference>
<reference evidence="1 2" key="1">
    <citation type="submission" date="2014-09" db="EMBL/GenBank/DDBJ databases">
        <title>Alistipes sp. 627, sp. nov., a novel member of the family Rikenellaceae isolated from human faeces.</title>
        <authorList>
            <person name="Shkoporov A.N."/>
            <person name="Chaplin A.V."/>
            <person name="Motuzova O.V."/>
            <person name="Kafarskaia L.I."/>
            <person name="Khokhlova E.V."/>
            <person name="Efimov B.A."/>
        </authorList>
    </citation>
    <scope>NUCLEOTIDE SEQUENCE [LARGE SCALE GENOMIC DNA]</scope>
    <source>
        <strain evidence="1 2">627</strain>
    </source>
</reference>
<organism evidence="1 2">
    <name type="scientific">Alistipes inops</name>
    <dbReference type="NCBI Taxonomy" id="1501391"/>
    <lineage>
        <taxon>Bacteria</taxon>
        <taxon>Pseudomonadati</taxon>
        <taxon>Bacteroidota</taxon>
        <taxon>Bacteroidia</taxon>
        <taxon>Bacteroidales</taxon>
        <taxon>Rikenellaceae</taxon>
        <taxon>Alistipes</taxon>
    </lineage>
</organism>